<keyword evidence="4" id="KW-0732">Signal</keyword>
<sequence>MEGELFLSLSLSLTSLSFSLLHADQEETTVVFSLVVAKLRSIHIHRTPDAAECSREKPGVDAGREGGGGRRCCREEAAASCDCGSWQEIRGGQAPGIAAGQWSGLQQQQETGCSLVNGHRCGLDEKESSPCTGGEVSKQPEPATEVAAGEPPVSNGAAAPVAPAVTVAAKEGKSVGNGNGGVAKKRRGGPAVLMEGSRCSRVNGRGWRCSQPTLVGYALCEHHLGKGRMRSVTGAAAAGGRGGASQLGRTEHTRLPTTTPTPRIPATAPPTSRAP</sequence>
<protein>
    <recommendedName>
        <fullName evidence="5">WRC domain-containing protein</fullName>
    </recommendedName>
</protein>
<name>J3MC79_ORYBR</name>
<dbReference type="eggNOG" id="ENOG502SVQS">
    <property type="taxonomic scope" value="Eukaryota"/>
</dbReference>
<feature type="signal peptide" evidence="4">
    <location>
        <begin position="1"/>
        <end position="23"/>
    </location>
</feature>
<reference evidence="6" key="1">
    <citation type="journal article" date="2013" name="Nat. Commun.">
        <title>Whole-genome sequencing of Oryza brachyantha reveals mechanisms underlying Oryza genome evolution.</title>
        <authorList>
            <person name="Chen J."/>
            <person name="Huang Q."/>
            <person name="Gao D."/>
            <person name="Wang J."/>
            <person name="Lang Y."/>
            <person name="Liu T."/>
            <person name="Li B."/>
            <person name="Bai Z."/>
            <person name="Luis Goicoechea J."/>
            <person name="Liang C."/>
            <person name="Chen C."/>
            <person name="Zhang W."/>
            <person name="Sun S."/>
            <person name="Liao Y."/>
            <person name="Zhang X."/>
            <person name="Yang L."/>
            <person name="Song C."/>
            <person name="Wang M."/>
            <person name="Shi J."/>
            <person name="Liu G."/>
            <person name="Liu J."/>
            <person name="Zhou H."/>
            <person name="Zhou W."/>
            <person name="Yu Q."/>
            <person name="An N."/>
            <person name="Chen Y."/>
            <person name="Cai Q."/>
            <person name="Wang B."/>
            <person name="Liu B."/>
            <person name="Min J."/>
            <person name="Huang Y."/>
            <person name="Wu H."/>
            <person name="Li Z."/>
            <person name="Zhang Y."/>
            <person name="Yin Y."/>
            <person name="Song W."/>
            <person name="Jiang J."/>
            <person name="Jackson S.A."/>
            <person name="Wing R.A."/>
            <person name="Wang J."/>
            <person name="Chen M."/>
        </authorList>
    </citation>
    <scope>NUCLEOTIDE SEQUENCE [LARGE SCALE GENOMIC DNA]</scope>
    <source>
        <strain evidence="6">cv. IRGC 101232</strain>
    </source>
</reference>
<dbReference type="Gramene" id="OB06G16230.1">
    <property type="protein sequence ID" value="OB06G16230.1"/>
    <property type="gene ID" value="OB06G16230"/>
</dbReference>
<dbReference type="InterPro" id="IPR014977">
    <property type="entry name" value="WRC_dom"/>
</dbReference>
<dbReference type="PANTHER" id="PTHR34122:SF1">
    <property type="entry name" value="EXPRESSED PROTEIN"/>
    <property type="match status" value="1"/>
</dbReference>
<dbReference type="STRING" id="4533.J3MC79"/>
<dbReference type="HOGENOM" id="CLU_088381_0_0_1"/>
<organism evidence="6">
    <name type="scientific">Oryza brachyantha</name>
    <name type="common">malo sina</name>
    <dbReference type="NCBI Taxonomy" id="4533"/>
    <lineage>
        <taxon>Eukaryota</taxon>
        <taxon>Viridiplantae</taxon>
        <taxon>Streptophyta</taxon>
        <taxon>Embryophyta</taxon>
        <taxon>Tracheophyta</taxon>
        <taxon>Spermatophyta</taxon>
        <taxon>Magnoliopsida</taxon>
        <taxon>Liliopsida</taxon>
        <taxon>Poales</taxon>
        <taxon>Poaceae</taxon>
        <taxon>BOP clade</taxon>
        <taxon>Oryzoideae</taxon>
        <taxon>Oryzeae</taxon>
        <taxon>Oryzinae</taxon>
        <taxon>Oryza</taxon>
    </lineage>
</organism>
<feature type="region of interest" description="Disordered" evidence="3">
    <location>
        <begin position="233"/>
        <end position="275"/>
    </location>
</feature>
<evidence type="ECO:0000256" key="4">
    <source>
        <dbReference type="SAM" id="SignalP"/>
    </source>
</evidence>
<keyword evidence="1" id="KW-0539">Nucleus</keyword>
<keyword evidence="7" id="KW-1185">Reference proteome</keyword>
<evidence type="ECO:0000313" key="7">
    <source>
        <dbReference type="Proteomes" id="UP000006038"/>
    </source>
</evidence>
<proteinExistence type="predicted"/>
<comment type="caution">
    <text evidence="2">Lacks conserved residue(s) required for the propagation of feature annotation.</text>
</comment>
<dbReference type="EnsemblPlants" id="OB06G16230.1">
    <property type="protein sequence ID" value="OB06G16230.1"/>
    <property type="gene ID" value="OB06G16230"/>
</dbReference>
<evidence type="ECO:0000256" key="3">
    <source>
        <dbReference type="SAM" id="MobiDB-lite"/>
    </source>
</evidence>
<evidence type="ECO:0000256" key="2">
    <source>
        <dbReference type="PROSITE-ProRule" id="PRU01002"/>
    </source>
</evidence>
<dbReference type="PANTHER" id="PTHR34122">
    <property type="entry name" value="EXPRESSED PROTEIN-RELATED"/>
    <property type="match status" value="1"/>
</dbReference>
<dbReference type="Proteomes" id="UP000006038">
    <property type="component" value="Chromosome 6"/>
</dbReference>
<dbReference type="PROSITE" id="PS51667">
    <property type="entry name" value="WRC"/>
    <property type="match status" value="1"/>
</dbReference>
<feature type="domain" description="WRC" evidence="5">
    <location>
        <begin position="193"/>
        <end position="237"/>
    </location>
</feature>
<reference evidence="6" key="2">
    <citation type="submission" date="2013-04" db="UniProtKB">
        <authorList>
            <consortium name="EnsemblPlants"/>
        </authorList>
    </citation>
    <scope>IDENTIFICATION</scope>
</reference>
<feature type="region of interest" description="Disordered" evidence="3">
    <location>
        <begin position="126"/>
        <end position="155"/>
    </location>
</feature>
<accession>J3MC79</accession>
<evidence type="ECO:0000256" key="1">
    <source>
        <dbReference type="ARBA" id="ARBA00023242"/>
    </source>
</evidence>
<evidence type="ECO:0000259" key="5">
    <source>
        <dbReference type="PROSITE" id="PS51667"/>
    </source>
</evidence>
<feature type="compositionally biased region" description="Low complexity" evidence="3">
    <location>
        <begin position="255"/>
        <end position="275"/>
    </location>
</feature>
<feature type="chain" id="PRO_5003773665" description="WRC domain-containing protein" evidence="4">
    <location>
        <begin position="24"/>
        <end position="275"/>
    </location>
</feature>
<feature type="region of interest" description="Disordered" evidence="3">
    <location>
        <begin position="50"/>
        <end position="69"/>
    </location>
</feature>
<evidence type="ECO:0000313" key="6">
    <source>
        <dbReference type="EnsemblPlants" id="OB06G16230.1"/>
    </source>
</evidence>
<dbReference type="Pfam" id="PF08879">
    <property type="entry name" value="WRC"/>
    <property type="match status" value="1"/>
</dbReference>
<dbReference type="AlphaFoldDB" id="J3MC79"/>